<dbReference type="GO" id="GO:0000160">
    <property type="term" value="P:phosphorelay signal transduction system"/>
    <property type="evidence" value="ECO:0007669"/>
    <property type="project" value="InterPro"/>
</dbReference>
<evidence type="ECO:0000313" key="4">
    <source>
        <dbReference type="EMBL" id="PXX54276.1"/>
    </source>
</evidence>
<protein>
    <submittedName>
        <fullName evidence="4">Transcriptional regulator</fullName>
    </submittedName>
</protein>
<organism evidence="4 5">
    <name type="scientific">Hungatella effluvii</name>
    <dbReference type="NCBI Taxonomy" id="1096246"/>
    <lineage>
        <taxon>Bacteria</taxon>
        <taxon>Bacillati</taxon>
        <taxon>Bacillota</taxon>
        <taxon>Clostridia</taxon>
        <taxon>Lachnospirales</taxon>
        <taxon>Lachnospiraceae</taxon>
        <taxon>Hungatella</taxon>
    </lineage>
</organism>
<dbReference type="GO" id="GO:0006355">
    <property type="term" value="P:regulation of DNA-templated transcription"/>
    <property type="evidence" value="ECO:0007669"/>
    <property type="project" value="InterPro"/>
</dbReference>
<dbReference type="Pfam" id="PF00486">
    <property type="entry name" value="Trans_reg_C"/>
    <property type="match status" value="1"/>
</dbReference>
<dbReference type="InterPro" id="IPR036388">
    <property type="entry name" value="WH-like_DNA-bd_sf"/>
</dbReference>
<accession>A0A2V3Y6W4</accession>
<evidence type="ECO:0000313" key="5">
    <source>
        <dbReference type="Proteomes" id="UP000248057"/>
    </source>
</evidence>
<dbReference type="EMBL" id="QJKD01000004">
    <property type="protein sequence ID" value="PXX54276.1"/>
    <property type="molecule type" value="Genomic_DNA"/>
</dbReference>
<comment type="caution">
    <text evidence="4">The sequence shown here is derived from an EMBL/GenBank/DDBJ whole genome shotgun (WGS) entry which is preliminary data.</text>
</comment>
<feature type="DNA-binding region" description="OmpR/PhoB-type" evidence="2">
    <location>
        <begin position="5"/>
        <end position="99"/>
    </location>
</feature>
<keyword evidence="5" id="KW-1185">Reference proteome</keyword>
<dbReference type="SUPFAM" id="SSF46894">
    <property type="entry name" value="C-terminal effector domain of the bipartite response regulators"/>
    <property type="match status" value="1"/>
</dbReference>
<dbReference type="AlphaFoldDB" id="A0A2V3Y6W4"/>
<dbReference type="SMART" id="SM00862">
    <property type="entry name" value="Trans_reg_C"/>
    <property type="match status" value="1"/>
</dbReference>
<dbReference type="RefSeq" id="WP_110322618.1">
    <property type="nucleotide sequence ID" value="NZ_QJKD01000004.1"/>
</dbReference>
<dbReference type="CDD" id="cd00383">
    <property type="entry name" value="trans_reg_C"/>
    <property type="match status" value="1"/>
</dbReference>
<dbReference type="GO" id="GO:0003677">
    <property type="term" value="F:DNA binding"/>
    <property type="evidence" value="ECO:0007669"/>
    <property type="project" value="UniProtKB-UniRule"/>
</dbReference>
<keyword evidence="1 2" id="KW-0238">DNA-binding</keyword>
<gene>
    <name evidence="4" type="ORF">DFR60_104101</name>
</gene>
<evidence type="ECO:0000259" key="3">
    <source>
        <dbReference type="PROSITE" id="PS51755"/>
    </source>
</evidence>
<dbReference type="InterPro" id="IPR016032">
    <property type="entry name" value="Sig_transdc_resp-reg_C-effctor"/>
</dbReference>
<dbReference type="Gene3D" id="1.10.10.10">
    <property type="entry name" value="Winged helix-like DNA-binding domain superfamily/Winged helix DNA-binding domain"/>
    <property type="match status" value="1"/>
</dbReference>
<name>A0A2V3Y6W4_9FIRM</name>
<dbReference type="PROSITE" id="PS51755">
    <property type="entry name" value="OMPR_PHOB"/>
    <property type="match status" value="1"/>
</dbReference>
<dbReference type="Proteomes" id="UP000248057">
    <property type="component" value="Unassembled WGS sequence"/>
</dbReference>
<dbReference type="InterPro" id="IPR001867">
    <property type="entry name" value="OmpR/PhoB-type_DNA-bd"/>
</dbReference>
<feature type="domain" description="OmpR/PhoB-type" evidence="3">
    <location>
        <begin position="5"/>
        <end position="99"/>
    </location>
</feature>
<evidence type="ECO:0000256" key="1">
    <source>
        <dbReference type="ARBA" id="ARBA00023125"/>
    </source>
</evidence>
<dbReference type="GeneID" id="86061127"/>
<sequence>MSETDEEMIFGNLHIHPASRTVDVDGRKITLTRMEFDVLCFLAANSNIALTRDQIYETVNGDNYLGGSYVIRDIIYRLRTKLGIPYIQTLHGYGYKFSIEE</sequence>
<reference evidence="4 5" key="1">
    <citation type="submission" date="2018-05" db="EMBL/GenBank/DDBJ databases">
        <title>Genomic Encyclopedia of Type Strains, Phase IV (KMG-IV): sequencing the most valuable type-strain genomes for metagenomic binning, comparative biology and taxonomic classification.</title>
        <authorList>
            <person name="Goeker M."/>
        </authorList>
    </citation>
    <scope>NUCLEOTIDE SEQUENCE [LARGE SCALE GENOMIC DNA]</scope>
    <source>
        <strain evidence="4 5">DSM 24995</strain>
    </source>
</reference>
<proteinExistence type="predicted"/>
<evidence type="ECO:0000256" key="2">
    <source>
        <dbReference type="PROSITE-ProRule" id="PRU01091"/>
    </source>
</evidence>